<feature type="chain" id="PRO_5019275297" description="Partial AB-hydrolase lipase domain-containing protein" evidence="1">
    <location>
        <begin position="27"/>
        <end position="101"/>
    </location>
</feature>
<reference evidence="3" key="3">
    <citation type="journal article" date="2017" name="Nature">
        <title>Genome sequence of the progenitor of the wheat D genome Aegilops tauschii.</title>
        <authorList>
            <person name="Luo M.C."/>
            <person name="Gu Y.Q."/>
            <person name="Puiu D."/>
            <person name="Wang H."/>
            <person name="Twardziok S.O."/>
            <person name="Deal K.R."/>
            <person name="Huo N."/>
            <person name="Zhu T."/>
            <person name="Wang L."/>
            <person name="Wang Y."/>
            <person name="McGuire P.E."/>
            <person name="Liu S."/>
            <person name="Long H."/>
            <person name="Ramasamy R.K."/>
            <person name="Rodriguez J.C."/>
            <person name="Van S.L."/>
            <person name="Yuan L."/>
            <person name="Wang Z."/>
            <person name="Xia Z."/>
            <person name="Xiao L."/>
            <person name="Anderson O.D."/>
            <person name="Ouyang S."/>
            <person name="Liang Y."/>
            <person name="Zimin A.V."/>
            <person name="Pertea G."/>
            <person name="Qi P."/>
            <person name="Bennetzen J.L."/>
            <person name="Dai X."/>
            <person name="Dawson M.W."/>
            <person name="Muller H.G."/>
            <person name="Kugler K."/>
            <person name="Rivarola-Duarte L."/>
            <person name="Spannagl M."/>
            <person name="Mayer K.F.X."/>
            <person name="Lu F.H."/>
            <person name="Bevan M.W."/>
            <person name="Leroy P."/>
            <person name="Li P."/>
            <person name="You F.M."/>
            <person name="Sun Q."/>
            <person name="Liu Z."/>
            <person name="Lyons E."/>
            <person name="Wicker T."/>
            <person name="Salzberg S.L."/>
            <person name="Devos K.M."/>
            <person name="Dvorak J."/>
        </authorList>
    </citation>
    <scope>NUCLEOTIDE SEQUENCE [LARGE SCALE GENOMIC DNA]</scope>
    <source>
        <strain evidence="3">cv. AL8/78</strain>
    </source>
</reference>
<dbReference type="InterPro" id="IPR006693">
    <property type="entry name" value="AB_hydrolase_lipase"/>
</dbReference>
<feature type="domain" description="Partial AB-hydrolase lipase" evidence="2">
    <location>
        <begin position="54"/>
        <end position="100"/>
    </location>
</feature>
<accession>A0A453KFX6</accession>
<evidence type="ECO:0000259" key="2">
    <source>
        <dbReference type="Pfam" id="PF04083"/>
    </source>
</evidence>
<reference evidence="3" key="5">
    <citation type="journal article" date="2021" name="G3 (Bethesda)">
        <title>Aegilops tauschii genome assembly Aet v5.0 features greater sequence contiguity and improved annotation.</title>
        <authorList>
            <person name="Wang L."/>
            <person name="Zhu T."/>
            <person name="Rodriguez J.C."/>
            <person name="Deal K.R."/>
            <person name="Dubcovsky J."/>
            <person name="McGuire P.E."/>
            <person name="Lux T."/>
            <person name="Spannagl M."/>
            <person name="Mayer K.F.X."/>
            <person name="Baldrich P."/>
            <person name="Meyers B.C."/>
            <person name="Huo N."/>
            <person name="Gu Y.Q."/>
            <person name="Zhou H."/>
            <person name="Devos K.M."/>
            <person name="Bennetzen J.L."/>
            <person name="Unver T."/>
            <person name="Budak H."/>
            <person name="Gulick P.J."/>
            <person name="Galiba G."/>
            <person name="Kalapos B."/>
            <person name="Nelson D.R."/>
            <person name="Li P."/>
            <person name="You F.M."/>
            <person name="Luo M.C."/>
            <person name="Dvorak J."/>
        </authorList>
    </citation>
    <scope>NUCLEOTIDE SEQUENCE [LARGE SCALE GENOMIC DNA]</scope>
    <source>
        <strain evidence="3">cv. AL8/78</strain>
    </source>
</reference>
<protein>
    <recommendedName>
        <fullName evidence="2">Partial AB-hydrolase lipase domain-containing protein</fullName>
    </recommendedName>
</protein>
<dbReference type="AlphaFoldDB" id="A0A453KFX6"/>
<keyword evidence="4" id="KW-1185">Reference proteome</keyword>
<dbReference type="Gene3D" id="3.40.50.1820">
    <property type="entry name" value="alpha/beta hydrolase"/>
    <property type="match status" value="1"/>
</dbReference>
<reference evidence="3" key="4">
    <citation type="submission" date="2019-03" db="UniProtKB">
        <authorList>
            <consortium name="EnsemblPlants"/>
        </authorList>
    </citation>
    <scope>IDENTIFICATION</scope>
</reference>
<evidence type="ECO:0000313" key="3">
    <source>
        <dbReference type="EnsemblPlants" id="AET5Gv20402800.11"/>
    </source>
</evidence>
<evidence type="ECO:0000313" key="4">
    <source>
        <dbReference type="Proteomes" id="UP000015105"/>
    </source>
</evidence>
<dbReference type="Pfam" id="PF04083">
    <property type="entry name" value="Abhydro_lipase"/>
    <property type="match status" value="1"/>
</dbReference>
<dbReference type="PANTHER" id="PTHR11005">
    <property type="entry name" value="LYSOSOMAL ACID LIPASE-RELATED"/>
    <property type="match status" value="1"/>
</dbReference>
<proteinExistence type="predicted"/>
<evidence type="ECO:0000256" key="1">
    <source>
        <dbReference type="SAM" id="SignalP"/>
    </source>
</evidence>
<name>A0A453KFX6_AEGTS</name>
<dbReference type="EnsemblPlants" id="AET5Gv20402800.11">
    <property type="protein sequence ID" value="AET5Gv20402800.11"/>
    <property type="gene ID" value="AET5Gv20402800"/>
</dbReference>
<reference evidence="4" key="2">
    <citation type="journal article" date="2017" name="Nat. Plants">
        <title>The Aegilops tauschii genome reveals multiple impacts of transposons.</title>
        <authorList>
            <person name="Zhao G."/>
            <person name="Zou C."/>
            <person name="Li K."/>
            <person name="Wang K."/>
            <person name="Li T."/>
            <person name="Gao L."/>
            <person name="Zhang X."/>
            <person name="Wang H."/>
            <person name="Yang Z."/>
            <person name="Liu X."/>
            <person name="Jiang W."/>
            <person name="Mao L."/>
            <person name="Kong X."/>
            <person name="Jiao Y."/>
            <person name="Jia J."/>
        </authorList>
    </citation>
    <scope>NUCLEOTIDE SEQUENCE [LARGE SCALE GENOMIC DNA]</scope>
    <source>
        <strain evidence="4">cv. AL8/78</strain>
    </source>
</reference>
<dbReference type="SUPFAM" id="SSF53474">
    <property type="entry name" value="alpha/beta-Hydrolases"/>
    <property type="match status" value="1"/>
</dbReference>
<dbReference type="Gramene" id="AET5Gv20402800.11">
    <property type="protein sequence ID" value="AET5Gv20402800.11"/>
    <property type="gene ID" value="AET5Gv20402800"/>
</dbReference>
<sequence>MAVPGGGAAAALALTLLLLLRSCVSGATHASSALRHAVPRGDAGGGLCGQLLLPLGYPCTEHTVETDDGFLLSLQHIPHGKNGVADNTGPPVFLQHGLFQV</sequence>
<reference evidence="4" key="1">
    <citation type="journal article" date="2014" name="Science">
        <title>Ancient hybridizations among the ancestral genomes of bread wheat.</title>
        <authorList>
            <consortium name="International Wheat Genome Sequencing Consortium,"/>
            <person name="Marcussen T."/>
            <person name="Sandve S.R."/>
            <person name="Heier L."/>
            <person name="Spannagl M."/>
            <person name="Pfeifer M."/>
            <person name="Jakobsen K.S."/>
            <person name="Wulff B.B."/>
            <person name="Steuernagel B."/>
            <person name="Mayer K.F."/>
            <person name="Olsen O.A."/>
        </authorList>
    </citation>
    <scope>NUCLEOTIDE SEQUENCE [LARGE SCALE GENOMIC DNA]</scope>
    <source>
        <strain evidence="4">cv. AL8/78</strain>
    </source>
</reference>
<dbReference type="InterPro" id="IPR029058">
    <property type="entry name" value="AB_hydrolase_fold"/>
</dbReference>
<dbReference type="Proteomes" id="UP000015105">
    <property type="component" value="Chromosome 5D"/>
</dbReference>
<organism evidence="3 4">
    <name type="scientific">Aegilops tauschii subsp. strangulata</name>
    <name type="common">Goatgrass</name>
    <dbReference type="NCBI Taxonomy" id="200361"/>
    <lineage>
        <taxon>Eukaryota</taxon>
        <taxon>Viridiplantae</taxon>
        <taxon>Streptophyta</taxon>
        <taxon>Embryophyta</taxon>
        <taxon>Tracheophyta</taxon>
        <taxon>Spermatophyta</taxon>
        <taxon>Magnoliopsida</taxon>
        <taxon>Liliopsida</taxon>
        <taxon>Poales</taxon>
        <taxon>Poaceae</taxon>
        <taxon>BOP clade</taxon>
        <taxon>Pooideae</taxon>
        <taxon>Triticodae</taxon>
        <taxon>Triticeae</taxon>
        <taxon>Triticinae</taxon>
        <taxon>Aegilops</taxon>
    </lineage>
</organism>
<keyword evidence="1" id="KW-0732">Signal</keyword>
<feature type="signal peptide" evidence="1">
    <location>
        <begin position="1"/>
        <end position="26"/>
    </location>
</feature>
<dbReference type="GO" id="GO:0006629">
    <property type="term" value="P:lipid metabolic process"/>
    <property type="evidence" value="ECO:0007669"/>
    <property type="project" value="InterPro"/>
</dbReference>